<reference evidence="1 2" key="1">
    <citation type="submission" date="2018-05" db="EMBL/GenBank/DDBJ databases">
        <title>Genomic Encyclopedia of Type Strains, Phase IV (KMG-V): Genome sequencing to study the core and pangenomes of soil and plant-associated prokaryotes.</title>
        <authorList>
            <person name="Whitman W."/>
        </authorList>
    </citation>
    <scope>NUCLEOTIDE SEQUENCE [LARGE SCALE GENOMIC DNA]</scope>
    <source>
        <strain evidence="1 2">PNA 200-10</strain>
    </source>
</reference>
<evidence type="ECO:0000313" key="1">
    <source>
        <dbReference type="EMBL" id="PWK94310.1"/>
    </source>
</evidence>
<name>A0A2V2BD20_9GAMM</name>
<proteinExistence type="predicted"/>
<dbReference type="AlphaFoldDB" id="A0A2V2BD20"/>
<evidence type="ECO:0000313" key="2">
    <source>
        <dbReference type="Proteomes" id="UP000245981"/>
    </source>
</evidence>
<gene>
    <name evidence="1" type="ORF">C7431_11146</name>
</gene>
<organism evidence="1 2">
    <name type="scientific">Pantoea allii</name>
    <dbReference type="NCBI Taxonomy" id="574096"/>
    <lineage>
        <taxon>Bacteria</taxon>
        <taxon>Pseudomonadati</taxon>
        <taxon>Pseudomonadota</taxon>
        <taxon>Gammaproteobacteria</taxon>
        <taxon>Enterobacterales</taxon>
        <taxon>Erwiniaceae</taxon>
        <taxon>Pantoea</taxon>
    </lineage>
</organism>
<dbReference type="Proteomes" id="UP000245981">
    <property type="component" value="Unassembled WGS sequence"/>
</dbReference>
<dbReference type="EMBL" id="QGHF01000011">
    <property type="protein sequence ID" value="PWK94310.1"/>
    <property type="molecule type" value="Genomic_DNA"/>
</dbReference>
<comment type="caution">
    <text evidence="1">The sequence shown here is derived from an EMBL/GenBank/DDBJ whole genome shotgun (WGS) entry which is preliminary data.</text>
</comment>
<protein>
    <submittedName>
        <fullName evidence="1">Uncharacterized protein</fullName>
    </submittedName>
</protein>
<sequence>MSEKQTLALPFSVSRFNPYHSMLPESTIESRYNLQNNYAVEKAQFRIFKQ</sequence>
<accession>A0A2V2BD20</accession>